<dbReference type="GO" id="GO:0008333">
    <property type="term" value="P:endosome to lysosome transport"/>
    <property type="evidence" value="ECO:0007669"/>
    <property type="project" value="TreeGrafter"/>
</dbReference>
<dbReference type="AlphaFoldDB" id="A0A1D2MJW1"/>
<keyword evidence="3" id="KW-1185">Reference proteome</keyword>
<evidence type="ECO:0000259" key="1">
    <source>
        <dbReference type="PROSITE" id="PS51322"/>
    </source>
</evidence>
<dbReference type="PANTHER" id="PTHR23306">
    <property type="entry name" value="TUMOR SUSCEPTIBILITY GENE 101 PROTEIN-RELATED"/>
    <property type="match status" value="1"/>
</dbReference>
<dbReference type="PANTHER" id="PTHR23306:SF3">
    <property type="entry name" value="TUMOR SUPPRESSOR PROTEIN 101"/>
    <property type="match status" value="1"/>
</dbReference>
<dbReference type="Gene3D" id="3.10.110.10">
    <property type="entry name" value="Ubiquitin Conjugating Enzyme"/>
    <property type="match status" value="1"/>
</dbReference>
<dbReference type="OrthoDB" id="306304at2759"/>
<dbReference type="InterPro" id="IPR016135">
    <property type="entry name" value="UBQ-conjugating_enzyme/RWD"/>
</dbReference>
<dbReference type="InterPro" id="IPR008883">
    <property type="entry name" value="UEV_N"/>
</dbReference>
<accession>A0A1D2MJW1</accession>
<feature type="domain" description="UEV" evidence="1">
    <location>
        <begin position="4"/>
        <end position="147"/>
    </location>
</feature>
<dbReference type="InterPro" id="IPR052070">
    <property type="entry name" value="ESCRT-I_UEV_domain"/>
</dbReference>
<reference evidence="2 3" key="1">
    <citation type="journal article" date="2016" name="Genome Biol. Evol.">
        <title>Gene Family Evolution Reflects Adaptation to Soil Environmental Stressors in the Genome of the Collembolan Orchesella cincta.</title>
        <authorList>
            <person name="Faddeeva-Vakhrusheva A."/>
            <person name="Derks M.F."/>
            <person name="Anvar S.Y."/>
            <person name="Agamennone V."/>
            <person name="Suring W."/>
            <person name="Smit S."/>
            <person name="van Straalen N.M."/>
            <person name="Roelofs D."/>
        </authorList>
    </citation>
    <scope>NUCLEOTIDE SEQUENCE [LARGE SCALE GENOMIC DNA]</scope>
    <source>
        <tissue evidence="2">Mixed pool</tissue>
    </source>
</reference>
<name>A0A1D2MJW1_ORCCI</name>
<dbReference type="CDD" id="cd11685">
    <property type="entry name" value="UEV_TSG101-like"/>
    <property type="match status" value="1"/>
</dbReference>
<gene>
    <name evidence="2" type="ORF">Ocin01_13413</name>
</gene>
<dbReference type="SUPFAM" id="SSF54495">
    <property type="entry name" value="UBC-like"/>
    <property type="match status" value="1"/>
</dbReference>
<protein>
    <recommendedName>
        <fullName evidence="1">UEV domain-containing protein</fullName>
    </recommendedName>
</protein>
<dbReference type="OMA" id="PFQQENE"/>
<sequence>MSSDESYIQQILQSNQYKEVNKTTRDILEAIRMYKGLKPISDRFVFNNGTQKTLLSLTGTIPIRYKGSSYNIPVVIWLLDTHPINAPMVFVNPTPDMRIKVSRYVDHNGKVYLPYLHEWTIANSDLLGLIQVLICTFSEQPPVYAVPPGIPQPQPAMPSPK</sequence>
<dbReference type="STRING" id="48709.A0A1D2MJW1"/>
<dbReference type="EMBL" id="LJIJ01001033">
    <property type="protein sequence ID" value="ODM93273.1"/>
    <property type="molecule type" value="Genomic_DNA"/>
</dbReference>
<organism evidence="2 3">
    <name type="scientific">Orchesella cincta</name>
    <name type="common">Springtail</name>
    <name type="synonym">Podura cincta</name>
    <dbReference type="NCBI Taxonomy" id="48709"/>
    <lineage>
        <taxon>Eukaryota</taxon>
        <taxon>Metazoa</taxon>
        <taxon>Ecdysozoa</taxon>
        <taxon>Arthropoda</taxon>
        <taxon>Hexapoda</taxon>
        <taxon>Collembola</taxon>
        <taxon>Entomobryomorpha</taxon>
        <taxon>Entomobryoidea</taxon>
        <taxon>Orchesellidae</taxon>
        <taxon>Orchesellinae</taxon>
        <taxon>Orchesella</taxon>
    </lineage>
</organism>
<dbReference type="PROSITE" id="PS51322">
    <property type="entry name" value="UEV"/>
    <property type="match status" value="1"/>
</dbReference>
<evidence type="ECO:0000313" key="3">
    <source>
        <dbReference type="Proteomes" id="UP000094527"/>
    </source>
</evidence>
<dbReference type="GO" id="GO:0015031">
    <property type="term" value="P:protein transport"/>
    <property type="evidence" value="ECO:0007669"/>
    <property type="project" value="InterPro"/>
</dbReference>
<dbReference type="Pfam" id="PF05743">
    <property type="entry name" value="UEV"/>
    <property type="match status" value="1"/>
</dbReference>
<proteinExistence type="predicted"/>
<comment type="caution">
    <text evidence="2">The sequence shown here is derived from an EMBL/GenBank/DDBJ whole genome shotgun (WGS) entry which is preliminary data.</text>
</comment>
<dbReference type="Proteomes" id="UP000094527">
    <property type="component" value="Unassembled WGS sequence"/>
</dbReference>
<evidence type="ECO:0000313" key="2">
    <source>
        <dbReference type="EMBL" id="ODM93273.1"/>
    </source>
</evidence>
<dbReference type="GO" id="GO:0043130">
    <property type="term" value="F:ubiquitin binding"/>
    <property type="evidence" value="ECO:0007669"/>
    <property type="project" value="TreeGrafter"/>
</dbReference>
<dbReference type="GO" id="GO:0000813">
    <property type="term" value="C:ESCRT I complex"/>
    <property type="evidence" value="ECO:0007669"/>
    <property type="project" value="TreeGrafter"/>
</dbReference>